<dbReference type="PROSITE" id="PS50966">
    <property type="entry name" value="ZF_SWIM"/>
    <property type="match status" value="1"/>
</dbReference>
<feature type="region of interest" description="Disordered" evidence="5">
    <location>
        <begin position="132"/>
        <end position="166"/>
    </location>
</feature>
<evidence type="ECO:0000256" key="1">
    <source>
        <dbReference type="ARBA" id="ARBA00022723"/>
    </source>
</evidence>
<reference evidence="7 8" key="1">
    <citation type="submission" date="2024-04" db="EMBL/GenBank/DDBJ databases">
        <title>Genome assembly C_amara_ONT_v2.</title>
        <authorList>
            <person name="Yant L."/>
            <person name="Moore C."/>
            <person name="Slenker M."/>
        </authorList>
    </citation>
    <scope>NUCLEOTIDE SEQUENCE [LARGE SCALE GENOMIC DNA]</scope>
    <source>
        <tissue evidence="7">Leaf</tissue>
    </source>
</reference>
<evidence type="ECO:0000313" key="8">
    <source>
        <dbReference type="Proteomes" id="UP001558713"/>
    </source>
</evidence>
<dbReference type="Pfam" id="PF04434">
    <property type="entry name" value="SWIM"/>
    <property type="match status" value="1"/>
</dbReference>
<dbReference type="InterPro" id="IPR007527">
    <property type="entry name" value="Znf_SWIM"/>
</dbReference>
<evidence type="ECO:0000256" key="2">
    <source>
        <dbReference type="ARBA" id="ARBA00022771"/>
    </source>
</evidence>
<feature type="compositionally biased region" description="Basic residues" evidence="5">
    <location>
        <begin position="142"/>
        <end position="153"/>
    </location>
</feature>
<organism evidence="7 8">
    <name type="scientific">Cardamine amara subsp. amara</name>
    <dbReference type="NCBI Taxonomy" id="228776"/>
    <lineage>
        <taxon>Eukaryota</taxon>
        <taxon>Viridiplantae</taxon>
        <taxon>Streptophyta</taxon>
        <taxon>Embryophyta</taxon>
        <taxon>Tracheophyta</taxon>
        <taxon>Spermatophyta</taxon>
        <taxon>Magnoliopsida</taxon>
        <taxon>eudicotyledons</taxon>
        <taxon>Gunneridae</taxon>
        <taxon>Pentapetalae</taxon>
        <taxon>rosids</taxon>
        <taxon>malvids</taxon>
        <taxon>Brassicales</taxon>
        <taxon>Brassicaceae</taxon>
        <taxon>Cardamineae</taxon>
        <taxon>Cardamine</taxon>
    </lineage>
</organism>
<evidence type="ECO:0000259" key="6">
    <source>
        <dbReference type="PROSITE" id="PS50966"/>
    </source>
</evidence>
<evidence type="ECO:0000313" key="7">
    <source>
        <dbReference type="EMBL" id="KAL1192074.1"/>
    </source>
</evidence>
<evidence type="ECO:0000256" key="4">
    <source>
        <dbReference type="PROSITE-ProRule" id="PRU00325"/>
    </source>
</evidence>
<dbReference type="InterPro" id="IPR006564">
    <property type="entry name" value="Znf_PMZ"/>
</dbReference>
<accession>A0ABD0ZLF2</accession>
<evidence type="ECO:0000256" key="3">
    <source>
        <dbReference type="ARBA" id="ARBA00022833"/>
    </source>
</evidence>
<dbReference type="PANTHER" id="PTHR31973">
    <property type="entry name" value="POLYPROTEIN, PUTATIVE-RELATED"/>
    <property type="match status" value="1"/>
</dbReference>
<keyword evidence="8" id="KW-1185">Reference proteome</keyword>
<dbReference type="GO" id="GO:0008270">
    <property type="term" value="F:zinc ion binding"/>
    <property type="evidence" value="ECO:0007669"/>
    <property type="project" value="UniProtKB-KW"/>
</dbReference>
<dbReference type="AlphaFoldDB" id="A0ABD0ZLF2"/>
<evidence type="ECO:0000256" key="5">
    <source>
        <dbReference type="SAM" id="MobiDB-lite"/>
    </source>
</evidence>
<feature type="domain" description="SWIM-type" evidence="6">
    <location>
        <begin position="54"/>
        <end position="88"/>
    </location>
</feature>
<feature type="region of interest" description="Disordered" evidence="5">
    <location>
        <begin position="191"/>
        <end position="216"/>
    </location>
</feature>
<dbReference type="PANTHER" id="PTHR31973:SF187">
    <property type="entry name" value="MUTATOR TRANSPOSASE MUDRA PROTEIN"/>
    <property type="match status" value="1"/>
</dbReference>
<keyword evidence="1" id="KW-0479">Metal-binding</keyword>
<dbReference type="SMART" id="SM00575">
    <property type="entry name" value="ZnF_PMZ"/>
    <property type="match status" value="1"/>
</dbReference>
<proteinExistence type="predicted"/>
<keyword evidence="3" id="KW-0862">Zinc</keyword>
<comment type="caution">
    <text evidence="7">The sequence shown here is derived from an EMBL/GenBank/DDBJ whole genome shotgun (WGS) entry which is preliminary data.</text>
</comment>
<keyword evidence="2 4" id="KW-0863">Zinc-finger</keyword>
<protein>
    <recommendedName>
        <fullName evidence="6">SWIM-type domain-containing protein</fullName>
    </recommendedName>
</protein>
<name>A0ABD0ZLF2_CARAN</name>
<gene>
    <name evidence="7" type="ORF">V5N11_029972</name>
</gene>
<dbReference type="Proteomes" id="UP001558713">
    <property type="component" value="Unassembled WGS sequence"/>
</dbReference>
<dbReference type="EMBL" id="JBANAX010000833">
    <property type="protein sequence ID" value="KAL1192074.1"/>
    <property type="molecule type" value="Genomic_DNA"/>
</dbReference>
<sequence length="216" mass="25138">MQRIELRKKKTKDHKGRFTMRATQFLADEQEKLKFIKYVSGSSQGRCEVLDCGKSVSLNMRMRTCACRKWEMSGLPCRHALRVIATKKLNHDDYTSEWYSNAKQKHIYASSIEPVNGMRFWKKSGDVIKPPPALVEEIQNMKGRKPKPKRKKERHESPTKKASRRKRIMHCGRCGETGHNVTKCHNMVLEMHRPKKKTQIEDPGYESQGPTQPTQE</sequence>